<evidence type="ECO:0000313" key="1">
    <source>
        <dbReference type="EMBL" id="KLJ10799.1"/>
    </source>
</evidence>
<dbReference type="SUPFAM" id="SSF53448">
    <property type="entry name" value="Nucleotide-diphospho-sugar transferases"/>
    <property type="match status" value="1"/>
</dbReference>
<dbReference type="InterPro" id="IPR029044">
    <property type="entry name" value="Nucleotide-diphossugar_trans"/>
</dbReference>
<dbReference type="OrthoDB" id="409543at2759"/>
<dbReference type="AlphaFoldDB" id="A0A0H1BH39"/>
<name>A0A0H1BH39_9EURO</name>
<evidence type="ECO:0000313" key="2">
    <source>
        <dbReference type="Proteomes" id="UP000053573"/>
    </source>
</evidence>
<sequence>MAPHQFTIPPEFQADLKYVEPRDARTDEEIIAALNAYTPVASEKNIWAFWDSGIQSMPAWCKRNVANWSRLCGPSWTIRVLDARPDSPNYALKYVPADTLPETFTKGTMDGPYTGPHSADFLRGACLYLHGGVFMDVGILLVLDLDRVCWSTLADDSSPRNVAVPCMYDVVMANHFVASRKGDPFIKRWHDLFVYLWANRTSHAGMAGSPLLAYATRLDITAAARNGYHFEFAVDPMTVFEYITQVLCWGRLCRLEDAGDGFSCADYAVDNILWFNSLNEDWALETVVGFPGQKAFDALSTRLDADPESEEYKTAYKAAWRVLTHSSMQKVSHSKKISPSPGLGYLWDENDGADCEPGTFGELLRYGSVHFEQTRESIAIVQIEKPKDTLKKGVFEA</sequence>
<gene>
    <name evidence="1" type="ORF">EMPG_13837</name>
</gene>
<proteinExistence type="predicted"/>
<keyword evidence="2" id="KW-1185">Reference proteome</keyword>
<dbReference type="Pfam" id="PF05704">
    <property type="entry name" value="Caps_synth"/>
    <property type="match status" value="1"/>
</dbReference>
<dbReference type="GO" id="GO:0016757">
    <property type="term" value="F:glycosyltransferase activity"/>
    <property type="evidence" value="ECO:0007669"/>
    <property type="project" value="InterPro"/>
</dbReference>
<evidence type="ECO:0008006" key="3">
    <source>
        <dbReference type="Google" id="ProtNLM"/>
    </source>
</evidence>
<organism evidence="1 2">
    <name type="scientific">Blastomyces silverae</name>
    <dbReference type="NCBI Taxonomy" id="2060906"/>
    <lineage>
        <taxon>Eukaryota</taxon>
        <taxon>Fungi</taxon>
        <taxon>Dikarya</taxon>
        <taxon>Ascomycota</taxon>
        <taxon>Pezizomycotina</taxon>
        <taxon>Eurotiomycetes</taxon>
        <taxon>Eurotiomycetidae</taxon>
        <taxon>Onygenales</taxon>
        <taxon>Ajellomycetaceae</taxon>
        <taxon>Blastomyces</taxon>
    </lineage>
</organism>
<accession>A0A0H1BH39</accession>
<dbReference type="EMBL" id="LDEV01001901">
    <property type="protein sequence ID" value="KLJ10799.1"/>
    <property type="molecule type" value="Genomic_DNA"/>
</dbReference>
<comment type="caution">
    <text evidence="1">The sequence shown here is derived from an EMBL/GenBank/DDBJ whole genome shotgun (WGS) entry which is preliminary data.</text>
</comment>
<dbReference type="Proteomes" id="UP000053573">
    <property type="component" value="Unassembled WGS sequence"/>
</dbReference>
<dbReference type="Gene3D" id="3.90.550.20">
    <property type="match status" value="1"/>
</dbReference>
<protein>
    <recommendedName>
        <fullName evidence="3">Capsule polysaccharide biosynthesis protein</fullName>
    </recommendedName>
</protein>
<reference evidence="2" key="1">
    <citation type="journal article" date="2015" name="PLoS Genet.">
        <title>The dynamic genome and transcriptome of the human fungal pathogen Blastomyces and close relative Emmonsia.</title>
        <authorList>
            <person name="Munoz J.F."/>
            <person name="Gauthier G.M."/>
            <person name="Desjardins C.A."/>
            <person name="Gallo J.E."/>
            <person name="Holder J."/>
            <person name="Sullivan T.D."/>
            <person name="Marty A.J."/>
            <person name="Carmen J.C."/>
            <person name="Chen Z."/>
            <person name="Ding L."/>
            <person name="Gujja S."/>
            <person name="Magrini V."/>
            <person name="Misas E."/>
            <person name="Mitreva M."/>
            <person name="Priest M."/>
            <person name="Saif S."/>
            <person name="Whiston E.A."/>
            <person name="Young S."/>
            <person name="Zeng Q."/>
            <person name="Goldman W.E."/>
            <person name="Mardis E.R."/>
            <person name="Taylor J.W."/>
            <person name="McEwen J.G."/>
            <person name="Clay O.K."/>
            <person name="Klein B.S."/>
            <person name="Cuomo C.A."/>
        </authorList>
    </citation>
    <scope>NUCLEOTIDE SEQUENCE [LARGE SCALE GENOMIC DNA]</scope>
    <source>
        <strain evidence="2">UAMH 139</strain>
    </source>
</reference>
<dbReference type="InterPro" id="IPR008441">
    <property type="entry name" value="AfumC-like_glycosyl_Trfase"/>
</dbReference>